<dbReference type="AlphaFoldDB" id="G4WWD2"/>
<evidence type="ECO:0000256" key="1">
    <source>
        <dbReference type="ARBA" id="ARBA00001917"/>
    </source>
</evidence>
<feature type="binding site" evidence="7">
    <location>
        <position position="164"/>
    </location>
    <ligand>
        <name>glyoxylate</name>
        <dbReference type="ChEBI" id="CHEBI:36655"/>
    </ligand>
</feature>
<dbReference type="PANTHER" id="PTHR10578:SF85">
    <property type="entry name" value="L-LACTATE DEHYDROGENASE"/>
    <property type="match status" value="1"/>
</dbReference>
<evidence type="ECO:0000256" key="7">
    <source>
        <dbReference type="PIRSR" id="PIRSR000138-2"/>
    </source>
</evidence>
<dbReference type="PROSITE" id="PS00557">
    <property type="entry name" value="FMN_HYDROXY_ACID_DH_1"/>
    <property type="match status" value="1"/>
</dbReference>
<dbReference type="InterPro" id="IPR013785">
    <property type="entry name" value="Aldolase_TIM"/>
</dbReference>
<dbReference type="GO" id="GO:0009060">
    <property type="term" value="P:aerobic respiration"/>
    <property type="evidence" value="ECO:0007669"/>
    <property type="project" value="TreeGrafter"/>
</dbReference>
<evidence type="ECO:0000259" key="8">
    <source>
        <dbReference type="PROSITE" id="PS51349"/>
    </source>
</evidence>
<feature type="binding site" evidence="7">
    <location>
        <position position="155"/>
    </location>
    <ligand>
        <name>FMN</name>
        <dbReference type="ChEBI" id="CHEBI:58210"/>
    </ligand>
</feature>
<feature type="binding site" evidence="7">
    <location>
        <position position="254"/>
    </location>
    <ligand>
        <name>FMN</name>
        <dbReference type="ChEBI" id="CHEBI:58210"/>
    </ligand>
</feature>
<protein>
    <submittedName>
        <fullName evidence="9">L-lactate dehydrogenase</fullName>
    </submittedName>
</protein>
<evidence type="ECO:0000256" key="3">
    <source>
        <dbReference type="ARBA" id="ARBA00022643"/>
    </source>
</evidence>
<dbReference type="Pfam" id="PF01070">
    <property type="entry name" value="FMN_dh"/>
    <property type="match status" value="1"/>
</dbReference>
<feature type="binding site" evidence="7">
    <location>
        <begin position="332"/>
        <end position="333"/>
    </location>
    <ligand>
        <name>FMN</name>
        <dbReference type="ChEBI" id="CHEBI:58210"/>
    </ligand>
</feature>
<feature type="binding site" evidence="7">
    <location>
        <position position="278"/>
    </location>
    <ligand>
        <name>glyoxylate</name>
        <dbReference type="ChEBI" id="CHEBI:36655"/>
    </ligand>
</feature>
<dbReference type="GO" id="GO:0004459">
    <property type="term" value="F:L-lactate dehydrogenase (NAD+) activity"/>
    <property type="evidence" value="ECO:0007669"/>
    <property type="project" value="TreeGrafter"/>
</dbReference>
<reference evidence="9" key="1">
    <citation type="journal article" date="2011" name="Environ. Microbiol.">
        <title>A novel platelet-activating factor acetylhydrolase discovered in a metagenome from the earthworm-associated microbial community.</title>
        <authorList>
            <person name="Navarro-Fernandez J."/>
            <person name="Nechitaylo T.Y."/>
            <person name="Guerrero J.A."/>
            <person name="Golyshina O.V."/>
            <person name="Garcia-Carmona F."/>
            <person name="Sanchez-Ferrer A."/>
            <person name="Golyshin P.N."/>
        </authorList>
    </citation>
    <scope>NUCLEOTIDE SEQUENCE</scope>
</reference>
<feature type="binding site" evidence="7">
    <location>
        <position position="129"/>
    </location>
    <ligand>
        <name>glyoxylate</name>
        <dbReference type="ChEBI" id="CHEBI:36655"/>
    </ligand>
</feature>
<evidence type="ECO:0000256" key="5">
    <source>
        <dbReference type="ARBA" id="ARBA00024042"/>
    </source>
</evidence>
<accession>G4WWD2</accession>
<dbReference type="InterPro" id="IPR000262">
    <property type="entry name" value="FMN-dep_DH"/>
</dbReference>
<keyword evidence="2 7" id="KW-0285">Flavoprotein</keyword>
<feature type="binding site" evidence="7">
    <location>
        <position position="24"/>
    </location>
    <ligand>
        <name>glyoxylate</name>
        <dbReference type="ChEBI" id="CHEBI:36655"/>
    </ligand>
</feature>
<dbReference type="PANTHER" id="PTHR10578">
    <property type="entry name" value="S -2-HYDROXY-ACID OXIDASE-RELATED"/>
    <property type="match status" value="1"/>
</dbReference>
<comment type="cofactor">
    <cofactor evidence="1">
        <name>FMN</name>
        <dbReference type="ChEBI" id="CHEBI:58210"/>
    </cofactor>
</comment>
<feature type="binding site" evidence="7">
    <location>
        <position position="281"/>
    </location>
    <ligand>
        <name>glyoxylate</name>
        <dbReference type="ChEBI" id="CHEBI:36655"/>
    </ligand>
</feature>
<dbReference type="PROSITE" id="PS51349">
    <property type="entry name" value="FMN_HYDROXY_ACID_DH_2"/>
    <property type="match status" value="1"/>
</dbReference>
<feature type="binding site" evidence="7">
    <location>
        <position position="106"/>
    </location>
    <ligand>
        <name>FMN</name>
        <dbReference type="ChEBI" id="CHEBI:58210"/>
    </ligand>
</feature>
<dbReference type="SUPFAM" id="SSF51395">
    <property type="entry name" value="FMN-linked oxidoreductases"/>
    <property type="match status" value="1"/>
</dbReference>
<proteinExistence type="inferred from homology"/>
<dbReference type="GO" id="GO:0005886">
    <property type="term" value="C:plasma membrane"/>
    <property type="evidence" value="ECO:0007669"/>
    <property type="project" value="TreeGrafter"/>
</dbReference>
<comment type="similarity">
    <text evidence="5">Belongs to the FMN-dependent alpha-hydroxy acid dehydrogenase family.</text>
</comment>
<dbReference type="NCBIfam" id="NF008398">
    <property type="entry name" value="PRK11197.1"/>
    <property type="match status" value="1"/>
</dbReference>
<evidence type="ECO:0000256" key="6">
    <source>
        <dbReference type="PIRSR" id="PIRSR000138-1"/>
    </source>
</evidence>
<evidence type="ECO:0000313" key="9">
    <source>
        <dbReference type="EMBL" id="AEP84408.1"/>
    </source>
</evidence>
<evidence type="ECO:0000256" key="2">
    <source>
        <dbReference type="ARBA" id="ARBA00022630"/>
    </source>
</evidence>
<dbReference type="CDD" id="cd02809">
    <property type="entry name" value="alpha_hydroxyacid_oxid_FMN"/>
    <property type="match status" value="1"/>
</dbReference>
<feature type="binding site" evidence="7">
    <location>
        <begin position="77"/>
        <end position="79"/>
    </location>
    <ligand>
        <name>FMN</name>
        <dbReference type="ChEBI" id="CHEBI:58210"/>
    </ligand>
</feature>
<organism evidence="9">
    <name type="scientific">bacterium enrichment culture clone g13</name>
    <dbReference type="NCBI Taxonomy" id="1091412"/>
    <lineage>
        <taxon>Bacteria</taxon>
        <taxon>environmental samples</taxon>
    </lineage>
</organism>
<dbReference type="InterPro" id="IPR037396">
    <property type="entry name" value="FMN_HAD"/>
</dbReference>
<evidence type="ECO:0000256" key="4">
    <source>
        <dbReference type="ARBA" id="ARBA00023002"/>
    </source>
</evidence>
<feature type="domain" description="FMN hydroxy acid dehydrogenase" evidence="8">
    <location>
        <begin position="1"/>
        <end position="383"/>
    </location>
</feature>
<feature type="binding site" evidence="7">
    <location>
        <position position="127"/>
    </location>
    <ligand>
        <name>FMN</name>
        <dbReference type="ChEBI" id="CHEBI:58210"/>
    </ligand>
</feature>
<feature type="binding site" evidence="7">
    <location>
        <position position="276"/>
    </location>
    <ligand>
        <name>FMN</name>
        <dbReference type="ChEBI" id="CHEBI:58210"/>
    </ligand>
</feature>
<dbReference type="FunFam" id="3.20.20.70:FF:000029">
    <property type="entry name" value="L-lactate dehydrogenase"/>
    <property type="match status" value="1"/>
</dbReference>
<feature type="binding site" evidence="7">
    <location>
        <begin position="309"/>
        <end position="313"/>
    </location>
    <ligand>
        <name>FMN</name>
        <dbReference type="ChEBI" id="CHEBI:58210"/>
    </ligand>
</feature>
<dbReference type="PIRSF" id="PIRSF000138">
    <property type="entry name" value="Al-hdrx_acd_dh"/>
    <property type="match status" value="1"/>
</dbReference>
<dbReference type="EMBL" id="JF490033">
    <property type="protein sequence ID" value="AEP84408.1"/>
    <property type="molecule type" value="Genomic_DNA"/>
</dbReference>
<feature type="active site" description="Proton acceptor" evidence="6">
    <location>
        <position position="278"/>
    </location>
</feature>
<keyword evidence="3 7" id="KW-0288">FMN</keyword>
<dbReference type="InterPro" id="IPR008259">
    <property type="entry name" value="FMN_hydac_DH_AS"/>
</dbReference>
<dbReference type="InterPro" id="IPR012133">
    <property type="entry name" value="Alpha-hydoxy_acid_DH_FMN"/>
</dbReference>
<keyword evidence="4" id="KW-0560">Oxidoreductase</keyword>
<dbReference type="GO" id="GO:0010181">
    <property type="term" value="F:FMN binding"/>
    <property type="evidence" value="ECO:0007669"/>
    <property type="project" value="InterPro"/>
</dbReference>
<name>G4WWD2_9BACT</name>
<dbReference type="Gene3D" id="3.20.20.70">
    <property type="entry name" value="Aldolase class I"/>
    <property type="match status" value="1"/>
</dbReference>
<sequence>MILANIDDYRTLARKRLPRFLFEYIDGGAFSETTLRNNQLDLQQIALRQRVLRDVSSISTETTLFGQTFSLPLGLSPVGIAGLNARRGEVQAAQAAEEASIPFCLSTVSACSIDEVRAGVNNPIWFQLYMIRDRGFLREMLARAKAAGTNTLLFTVDMPVPATRYRDMRSGLSGGSLWQRKLTRVGQVLTRPHWAWDVGLLGRPHSLGNIAPILGDNAGIDEFWSWLGANFDPTVTWADIDRIRAEWDGQFIIKGILDADDARQAKTIGCDGLIVSNHGGRQLDGALSSIKALPRIADAVGDDLSLILDSGVRSGLDIVRAMALGAKMVMIGRPWVYALAARQKRGVKEVIDIFAKEMRVAMTLSGCTKVADINASMLATTDQLLRETF</sequence>